<reference evidence="2 3" key="1">
    <citation type="submission" date="2024-08" db="EMBL/GenBank/DDBJ databases">
        <title>Whole-genome sequencing of halo(alkali)philic microorganisms from hypersaline lakes.</title>
        <authorList>
            <person name="Sorokin D.Y."/>
            <person name="Merkel A.Y."/>
            <person name="Messina E."/>
            <person name="Yakimov M."/>
        </authorList>
    </citation>
    <scope>NUCLEOTIDE SEQUENCE [LARGE SCALE GENOMIC DNA]</scope>
    <source>
        <strain evidence="2 3">AB-hyl4</strain>
    </source>
</reference>
<keyword evidence="1" id="KW-0732">Signal</keyword>
<proteinExistence type="predicted"/>
<feature type="signal peptide" evidence="1">
    <location>
        <begin position="1"/>
        <end position="24"/>
    </location>
</feature>
<organism evidence="2 3">
    <name type="scientific">Natronomicrosphaera hydrolytica</name>
    <dbReference type="NCBI Taxonomy" id="3242702"/>
    <lineage>
        <taxon>Bacteria</taxon>
        <taxon>Pseudomonadati</taxon>
        <taxon>Planctomycetota</taxon>
        <taxon>Phycisphaerae</taxon>
        <taxon>Phycisphaerales</taxon>
        <taxon>Phycisphaeraceae</taxon>
        <taxon>Natronomicrosphaera</taxon>
    </lineage>
</organism>
<accession>A0ABV4UB57</accession>
<evidence type="ECO:0000313" key="2">
    <source>
        <dbReference type="EMBL" id="MFA9480056.1"/>
    </source>
</evidence>
<dbReference type="SUPFAM" id="SSF49899">
    <property type="entry name" value="Concanavalin A-like lectins/glucanases"/>
    <property type="match status" value="1"/>
</dbReference>
<dbReference type="Gene3D" id="2.60.120.200">
    <property type="match status" value="1"/>
</dbReference>
<keyword evidence="3" id="KW-1185">Reference proteome</keyword>
<dbReference type="RefSeq" id="WP_425346977.1">
    <property type="nucleotide sequence ID" value="NZ_JBGUBD010000014.1"/>
</dbReference>
<dbReference type="InterPro" id="IPR013320">
    <property type="entry name" value="ConA-like_dom_sf"/>
</dbReference>
<protein>
    <submittedName>
        <fullName evidence="2">LamG-like jellyroll fold domain-containing protein</fullName>
    </submittedName>
</protein>
<evidence type="ECO:0000313" key="3">
    <source>
        <dbReference type="Proteomes" id="UP001575105"/>
    </source>
</evidence>
<comment type="caution">
    <text evidence="2">The sequence shown here is derived from an EMBL/GenBank/DDBJ whole genome shotgun (WGS) entry which is preliminary data.</text>
</comment>
<evidence type="ECO:0000256" key="1">
    <source>
        <dbReference type="SAM" id="SignalP"/>
    </source>
</evidence>
<feature type="chain" id="PRO_5045375828" evidence="1">
    <location>
        <begin position="25"/>
        <end position="306"/>
    </location>
</feature>
<dbReference type="Proteomes" id="UP001575105">
    <property type="component" value="Unassembled WGS sequence"/>
</dbReference>
<name>A0ABV4UB57_9BACT</name>
<gene>
    <name evidence="2" type="ORF">ACERK3_17410</name>
</gene>
<dbReference type="EMBL" id="JBGUBD010000014">
    <property type="protein sequence ID" value="MFA9480056.1"/>
    <property type="molecule type" value="Genomic_DNA"/>
</dbReference>
<sequence length="306" mass="33110">MLSFRRPFSIVAVAALAGPGLMHADASVQPYVADANTIGLWHLDETNDPPTTFADASGNNYTLTYEAAGSATVSAESVAGLFGQGVTGFRQGGSTDNLRLSATGVAGTNPATQTFEAWMMWENEADLPQNTTGGGAFNAWQTLMHRSQHQQILRLEPNGTGGAQIHYRVRTQAPSGGTARTEDTYFDMGEILANTWYHLAVSMEEVGDDLIVRMYWNDVNTGTATPNPVVTNVLEDFTYDSRWWNNMWIGGNTLSGVDGFAGIIDEVRLSNIARTEFNTLVPEPAGAALWLGAAAALMWRRRRVAA</sequence>
<dbReference type="Pfam" id="PF13385">
    <property type="entry name" value="Laminin_G_3"/>
    <property type="match status" value="1"/>
</dbReference>